<name>A0ABT9CGZ5_9BACL</name>
<keyword evidence="2" id="KW-1133">Transmembrane helix</keyword>
<evidence type="ECO:0000256" key="2">
    <source>
        <dbReference type="SAM" id="Phobius"/>
    </source>
</evidence>
<dbReference type="Pfam" id="PF04536">
    <property type="entry name" value="TPM_phosphatase"/>
    <property type="match status" value="1"/>
</dbReference>
<accession>A0ABT9CGZ5</accession>
<evidence type="ECO:0000259" key="3">
    <source>
        <dbReference type="Pfam" id="PF04536"/>
    </source>
</evidence>
<comment type="caution">
    <text evidence="4">The sequence shown here is derived from an EMBL/GenBank/DDBJ whole genome shotgun (WGS) entry which is preliminary data.</text>
</comment>
<sequence>MLPALPTLNTAAAAAGEKTLIYDDAHLLSETDAAELNAMASKYGAERETDIIVYTTNNPESKDTKEITEDFYDEHGPGYDKAHGNAVILTVDISNRDTYLAGFYKAEEMLDDGRLDKITSKISPYLSEGNYKQAFSTYIMTAYRYMGYKPGVNPDNIVFKLWFQVLAALVIGGGVVGTMAYRSGGRVTIHRGTYEDAEKSGVLDRQDQYIRTTVTKRKIERNQGGGSGFGGGGGGTTKGGHSHSGSRGSF</sequence>
<keyword evidence="2" id="KW-0812">Transmembrane</keyword>
<reference evidence="4 5" key="1">
    <citation type="submission" date="2023-07" db="EMBL/GenBank/DDBJ databases">
        <title>Paenibacillus sp. JX-17 nov. isolated from soil.</title>
        <authorList>
            <person name="Wan Y."/>
            <person name="Liu B."/>
        </authorList>
    </citation>
    <scope>NUCLEOTIDE SEQUENCE [LARGE SCALE GENOMIC DNA]</scope>
    <source>
        <strain evidence="4 5">JX-17</strain>
    </source>
</reference>
<dbReference type="InterPro" id="IPR007621">
    <property type="entry name" value="TPM_dom"/>
</dbReference>
<keyword evidence="5" id="KW-1185">Reference proteome</keyword>
<proteinExistence type="predicted"/>
<dbReference type="Gene3D" id="3.10.310.50">
    <property type="match status" value="1"/>
</dbReference>
<protein>
    <submittedName>
        <fullName evidence="4">TPM domain-containing protein</fullName>
    </submittedName>
</protein>
<keyword evidence="2" id="KW-0472">Membrane</keyword>
<dbReference type="Proteomes" id="UP001240171">
    <property type="component" value="Unassembled WGS sequence"/>
</dbReference>
<evidence type="ECO:0000313" key="5">
    <source>
        <dbReference type="Proteomes" id="UP001240171"/>
    </source>
</evidence>
<dbReference type="EMBL" id="JAUQTB010000017">
    <property type="protein sequence ID" value="MDO7908541.1"/>
    <property type="molecule type" value="Genomic_DNA"/>
</dbReference>
<gene>
    <name evidence="4" type="ORF">Q5741_19305</name>
</gene>
<feature type="transmembrane region" description="Helical" evidence="2">
    <location>
        <begin position="161"/>
        <end position="181"/>
    </location>
</feature>
<feature type="region of interest" description="Disordered" evidence="1">
    <location>
        <begin position="220"/>
        <end position="250"/>
    </location>
</feature>
<feature type="compositionally biased region" description="Gly residues" evidence="1">
    <location>
        <begin position="223"/>
        <end position="238"/>
    </location>
</feature>
<evidence type="ECO:0000256" key="1">
    <source>
        <dbReference type="SAM" id="MobiDB-lite"/>
    </source>
</evidence>
<feature type="domain" description="TPM" evidence="3">
    <location>
        <begin position="21"/>
        <end position="142"/>
    </location>
</feature>
<evidence type="ECO:0000313" key="4">
    <source>
        <dbReference type="EMBL" id="MDO7908541.1"/>
    </source>
</evidence>
<organism evidence="4 5">
    <name type="scientific">Paenibacillus lacisoli</name>
    <dbReference type="NCBI Taxonomy" id="3064525"/>
    <lineage>
        <taxon>Bacteria</taxon>
        <taxon>Bacillati</taxon>
        <taxon>Bacillota</taxon>
        <taxon>Bacilli</taxon>
        <taxon>Bacillales</taxon>
        <taxon>Paenibacillaceae</taxon>
        <taxon>Paenibacillus</taxon>
    </lineage>
</organism>